<reference evidence="1 2" key="1">
    <citation type="submission" date="2019-10" db="EMBL/GenBank/DDBJ databases">
        <title>Genomic and transcriptomic insights into the perfect genentic adaptation of a filamentous nitrogen-fixing cyanobacterium to rice fields.</title>
        <authorList>
            <person name="Chen Z."/>
        </authorList>
    </citation>
    <scope>NUCLEOTIDE SEQUENCE [LARGE SCALE GENOMIC DNA]</scope>
    <source>
        <strain evidence="1">CCNUC1</strain>
    </source>
</reference>
<dbReference type="Proteomes" id="UP000326678">
    <property type="component" value="Chromosome Gxm1"/>
</dbReference>
<name>A0A5P8W076_9NOSO</name>
<evidence type="ECO:0000313" key="2">
    <source>
        <dbReference type="Proteomes" id="UP000326678"/>
    </source>
</evidence>
<accession>A0A5P8W076</accession>
<evidence type="ECO:0000313" key="1">
    <source>
        <dbReference type="EMBL" id="QFS45984.1"/>
    </source>
</evidence>
<dbReference type="EMBL" id="CP045226">
    <property type="protein sequence ID" value="QFS45984.1"/>
    <property type="molecule type" value="Genomic_DNA"/>
</dbReference>
<dbReference type="AlphaFoldDB" id="A0A5P8W076"/>
<gene>
    <name evidence="1" type="ORF">GXM_03463</name>
</gene>
<organism evidence="1 2">
    <name type="scientific">Nostoc sphaeroides CCNUC1</name>
    <dbReference type="NCBI Taxonomy" id="2653204"/>
    <lineage>
        <taxon>Bacteria</taxon>
        <taxon>Bacillati</taxon>
        <taxon>Cyanobacteriota</taxon>
        <taxon>Cyanophyceae</taxon>
        <taxon>Nostocales</taxon>
        <taxon>Nostocaceae</taxon>
        <taxon>Nostoc</taxon>
    </lineage>
</organism>
<dbReference type="KEGG" id="nsh:GXM_03463"/>
<proteinExistence type="predicted"/>
<sequence>MDKEIFYVVDVKAMRKTRKLKLYDIPLVFYFFVKVGDRLHIDQ</sequence>
<protein>
    <submittedName>
        <fullName evidence="1">Uncharacterized protein</fullName>
    </submittedName>
</protein>
<keyword evidence="2" id="KW-1185">Reference proteome</keyword>